<comment type="caution">
    <text evidence="1">The sequence shown here is derived from an EMBL/GenBank/DDBJ whole genome shotgun (WGS) entry which is preliminary data.</text>
</comment>
<name>V8FVI7_9BURK</name>
<accession>V8FVI7</accession>
<gene>
    <name evidence="1" type="ORF">V757_11420</name>
</gene>
<dbReference type="AlphaFoldDB" id="V8FVI7"/>
<dbReference type="Proteomes" id="UP000018766">
    <property type="component" value="Unassembled WGS sequence"/>
</dbReference>
<organism evidence="1 2">
    <name type="scientific">Pelistega indica</name>
    <dbReference type="NCBI Taxonomy" id="1414851"/>
    <lineage>
        <taxon>Bacteria</taxon>
        <taxon>Pseudomonadati</taxon>
        <taxon>Pseudomonadota</taxon>
        <taxon>Betaproteobacteria</taxon>
        <taxon>Burkholderiales</taxon>
        <taxon>Alcaligenaceae</taxon>
        <taxon>Pelistega</taxon>
    </lineage>
</organism>
<keyword evidence="2" id="KW-1185">Reference proteome</keyword>
<protein>
    <submittedName>
        <fullName evidence="1">Uncharacterized protein</fullName>
    </submittedName>
</protein>
<evidence type="ECO:0000313" key="1">
    <source>
        <dbReference type="EMBL" id="ETD67427.1"/>
    </source>
</evidence>
<dbReference type="EMBL" id="AYSV01000121">
    <property type="protein sequence ID" value="ETD67427.1"/>
    <property type="molecule type" value="Genomic_DNA"/>
</dbReference>
<reference evidence="1 2" key="1">
    <citation type="submission" date="2013-11" db="EMBL/GenBank/DDBJ databases">
        <title>Genomic analysis of Pelistega sp. HM-7.</title>
        <authorList>
            <person name="Kumbhare S.V."/>
            <person name="Shetty S.A."/>
            <person name="Sharma O."/>
            <person name="Dhotre D.P."/>
        </authorList>
    </citation>
    <scope>NUCLEOTIDE SEQUENCE [LARGE SCALE GENOMIC DNA]</scope>
    <source>
        <strain evidence="1 2">HM-7</strain>
    </source>
</reference>
<proteinExistence type="predicted"/>
<sequence>MGGSTLAILENQQFVQIAFATLVVGKWEMEQTNGYKLILKPMNPTSRFQVYARKNPDIVHDVRFLFSSGPYDEVYFGFQADKLQRVVKETEETPPPYKFQHALTSKEFFLLAKGEPNDEIVAFNLGLYNDIYIDYVGSSQFVPTTEYLLVQNGLSSPENPQQIIYKEALPQEGEDAEFLKEAEMYYQQAFNADYKLLNTDDMEVEDIQRRIDLGDYHINQRNNHYEANNKTDEPNAYLKIDVLKKYDKLPPEKSLIKTYRVEKGSVL</sequence>
<evidence type="ECO:0000313" key="2">
    <source>
        <dbReference type="Proteomes" id="UP000018766"/>
    </source>
</evidence>